<dbReference type="EMBL" id="CP016414">
    <property type="protein sequence ID" value="ANU36310.1"/>
    <property type="molecule type" value="Genomic_DNA"/>
</dbReference>
<feature type="chain" id="PRO_5008885496" description="Heavy metal binding domain-containing protein" evidence="1">
    <location>
        <begin position="22"/>
        <end position="123"/>
    </location>
</feature>
<reference evidence="3 4" key="1">
    <citation type="submission" date="2016-07" db="EMBL/GenBank/DDBJ databases">
        <title>Genome sequencing of Vibrio scophthalmi strain VS-05, an isolated from Paralichthys olivaceus.</title>
        <authorList>
            <person name="Han H.-J."/>
        </authorList>
    </citation>
    <scope>NUCLEOTIDE SEQUENCE [LARGE SCALE GENOMIC DNA]</scope>
    <source>
        <strain evidence="3 4">VS-05</strain>
    </source>
</reference>
<dbReference type="Proteomes" id="UP000092528">
    <property type="component" value="Chromosome 1"/>
</dbReference>
<proteinExistence type="predicted"/>
<gene>
    <name evidence="3" type="ORF">VSVS05_01183</name>
</gene>
<dbReference type="GO" id="GO:0046872">
    <property type="term" value="F:metal ion binding"/>
    <property type="evidence" value="ECO:0007669"/>
    <property type="project" value="InterPro"/>
</dbReference>
<dbReference type="AlphaFoldDB" id="A0A1C7F8P9"/>
<dbReference type="InterPro" id="IPR045800">
    <property type="entry name" value="HMBD"/>
</dbReference>
<protein>
    <recommendedName>
        <fullName evidence="2">Heavy metal binding domain-containing protein</fullName>
    </recommendedName>
</protein>
<dbReference type="PATRIC" id="fig|45658.7.peg.1153"/>
<evidence type="ECO:0000259" key="2">
    <source>
        <dbReference type="Pfam" id="PF19335"/>
    </source>
</evidence>
<feature type="signal peptide" evidence="1">
    <location>
        <begin position="1"/>
        <end position="21"/>
    </location>
</feature>
<feature type="domain" description="Heavy metal binding" evidence="2">
    <location>
        <begin position="49"/>
        <end position="75"/>
    </location>
</feature>
<evidence type="ECO:0000313" key="4">
    <source>
        <dbReference type="Proteomes" id="UP000092528"/>
    </source>
</evidence>
<evidence type="ECO:0000256" key="1">
    <source>
        <dbReference type="SAM" id="SignalP"/>
    </source>
</evidence>
<name>A0A1C7F8P9_9VIBR</name>
<accession>A0A1C7F8P9</accession>
<keyword evidence="1" id="KW-0732">Signal</keyword>
<organism evidence="3 4">
    <name type="scientific">Vibrio scophthalmi</name>
    <dbReference type="NCBI Taxonomy" id="45658"/>
    <lineage>
        <taxon>Bacteria</taxon>
        <taxon>Pseudomonadati</taxon>
        <taxon>Pseudomonadota</taxon>
        <taxon>Gammaproteobacteria</taxon>
        <taxon>Vibrionales</taxon>
        <taxon>Vibrionaceae</taxon>
        <taxon>Vibrio</taxon>
    </lineage>
</organism>
<keyword evidence="4" id="KW-1185">Reference proteome</keyword>
<evidence type="ECO:0000313" key="3">
    <source>
        <dbReference type="EMBL" id="ANU36310.1"/>
    </source>
</evidence>
<dbReference type="Pfam" id="PF19335">
    <property type="entry name" value="HMBD"/>
    <property type="match status" value="1"/>
</dbReference>
<sequence length="123" mass="13111">MKNLKIATVALLVGGALGFSANQWLMPASHSTASTSLSSTNEPSQEPLYWVAPMDPNYQRDKPGKSPMGMDLVPVYAEDSNQPQAKGTVTISAAVENNLGVKNNPSRVTAPASDNRCCWLCCV</sequence>